<comment type="similarity">
    <text evidence="1">Belongs to the initiator RepB protein family.</text>
</comment>
<dbReference type="Gene3D" id="1.10.10.10">
    <property type="entry name" value="Winged helix-like DNA-binding domain superfamily/Winged helix DNA-binding domain"/>
    <property type="match status" value="2"/>
</dbReference>
<keyword evidence="5" id="KW-1185">Reference proteome</keyword>
<dbReference type="Proteomes" id="UP000001726">
    <property type="component" value="Plasmid pET49"/>
</dbReference>
<dbReference type="GO" id="GO:0006270">
    <property type="term" value="P:DNA replication initiation"/>
    <property type="evidence" value="ECO:0007669"/>
    <property type="project" value="InterPro"/>
</dbReference>
<keyword evidence="4" id="KW-0614">Plasmid</keyword>
<dbReference type="InterPro" id="IPR000525">
    <property type="entry name" value="Initiator_Rep_WH1"/>
</dbReference>
<reference evidence="4 5" key="1">
    <citation type="journal article" date="2008" name="Environ. Microbiol.">
        <title>The genome of Erwinia tasmaniensis strain Et1/99, a non-pathogenic bacterium in the genus Erwinia.</title>
        <authorList>
            <person name="Kube M."/>
            <person name="Migdoll A.M."/>
            <person name="Mueller I."/>
            <person name="Kuhl H."/>
            <person name="Beck A."/>
            <person name="Reinhardt R."/>
            <person name="Geider K."/>
        </authorList>
    </citation>
    <scope>NUCLEOTIDE SEQUENCE [LARGE SCALE GENOMIC DNA]</scope>
    <source>
        <strain evidence="5">DSM 17950 / CFBP 7177 / CIP 109463 / NCPPB 4357 / Et1/99</strain>
        <plasmid evidence="5">pET49</plasmid>
    </source>
</reference>
<sequence>MKLANVTPKTKIRHRNEINHTFSVLPLPARRILFMAIAQIDSKRLIEQGQVFRITANEYAMIADIDISVAYKQMKDGANELQHSVISIPKSQLLEPLYRPGQFHFPVKVKKNTPDSIRSMNLTEYCDYVESEGYIDISFTRVIEPYICRLADGFTTQVLLSAARLTETNASSLYQLIRKNISSGKVSYFDIGVDELKDELNLYRIDEGEKIYIHAQFKDFNRDFLKKNVDTINRVTEIKDLSFDIVERVARKATRLRFSYSVERDIESEGDTDGKPEIMKGKGKKSEC</sequence>
<dbReference type="GO" id="GO:0003887">
    <property type="term" value="F:DNA-directed DNA polymerase activity"/>
    <property type="evidence" value="ECO:0007669"/>
    <property type="project" value="InterPro"/>
</dbReference>
<evidence type="ECO:0000259" key="3">
    <source>
        <dbReference type="Pfam" id="PF01051"/>
    </source>
</evidence>
<dbReference type="InterPro" id="IPR036390">
    <property type="entry name" value="WH_DNA-bd_sf"/>
</dbReference>
<accession>B2VAZ5</accession>
<dbReference type="RefSeq" id="WP_012443200.1">
    <property type="nucleotide sequence ID" value="NC_010697.1"/>
</dbReference>
<dbReference type="OrthoDB" id="5918993at2"/>
<feature type="domain" description="Initiator Rep protein WH1" evidence="3">
    <location>
        <begin position="12"/>
        <end position="177"/>
    </location>
</feature>
<organism evidence="4 5">
    <name type="scientific">Erwinia tasmaniensis (strain DSM 17950 / CFBP 7177 / CIP 109463 / NCPPB 4357 / Et1/99)</name>
    <dbReference type="NCBI Taxonomy" id="465817"/>
    <lineage>
        <taxon>Bacteria</taxon>
        <taxon>Pseudomonadati</taxon>
        <taxon>Pseudomonadota</taxon>
        <taxon>Gammaproteobacteria</taxon>
        <taxon>Enterobacterales</taxon>
        <taxon>Erwiniaceae</taxon>
        <taxon>Erwinia</taxon>
    </lineage>
</organism>
<dbReference type="AlphaFoldDB" id="B2VAZ5"/>
<dbReference type="HOGENOM" id="CLU_081256_0_0_6"/>
<name>B2VAZ5_ERWT9</name>
<gene>
    <name evidence="4" type="primary">pir</name>
    <name evidence="4" type="ordered locus">ETA_pET490010</name>
</gene>
<geneLocation type="plasmid" evidence="4 5">
    <name>pET49</name>
</geneLocation>
<dbReference type="SUPFAM" id="SSF46785">
    <property type="entry name" value="Winged helix' DNA-binding domain"/>
    <property type="match status" value="2"/>
</dbReference>
<evidence type="ECO:0000313" key="4">
    <source>
        <dbReference type="EMBL" id="CAO94843.1"/>
    </source>
</evidence>
<evidence type="ECO:0000256" key="2">
    <source>
        <dbReference type="SAM" id="MobiDB-lite"/>
    </source>
</evidence>
<dbReference type="InterPro" id="IPR036388">
    <property type="entry name" value="WH-like_DNA-bd_sf"/>
</dbReference>
<evidence type="ECO:0000313" key="5">
    <source>
        <dbReference type="Proteomes" id="UP000001726"/>
    </source>
</evidence>
<feature type="region of interest" description="Disordered" evidence="2">
    <location>
        <begin position="266"/>
        <end position="288"/>
    </location>
</feature>
<dbReference type="Pfam" id="PF01051">
    <property type="entry name" value="Rep3_N"/>
    <property type="match status" value="1"/>
</dbReference>
<proteinExistence type="inferred from homology"/>
<dbReference type="EMBL" id="CU468131">
    <property type="protein sequence ID" value="CAO94843.1"/>
    <property type="molecule type" value="Genomic_DNA"/>
</dbReference>
<protein>
    <submittedName>
        <fullName evidence="4">Initiator of plasmid replication</fullName>
    </submittedName>
</protein>
<evidence type="ECO:0000256" key="1">
    <source>
        <dbReference type="ARBA" id="ARBA00038283"/>
    </source>
</evidence>
<dbReference type="KEGG" id="eta:ETA_pET490010"/>